<dbReference type="PRINTS" id="PR00111">
    <property type="entry name" value="ABHYDROLASE"/>
</dbReference>
<comment type="caution">
    <text evidence="3">The sequence shown here is derived from an EMBL/GenBank/DDBJ whole genome shotgun (WGS) entry which is preliminary data.</text>
</comment>
<dbReference type="PANTHER" id="PTHR43798">
    <property type="entry name" value="MONOACYLGLYCEROL LIPASE"/>
    <property type="match status" value="1"/>
</dbReference>
<reference evidence="3 4" key="1">
    <citation type="submission" date="2024-02" db="EMBL/GenBank/DDBJ databases">
        <title>Discinaceae phylogenomics.</title>
        <authorList>
            <person name="Dirks A.C."/>
            <person name="James T.Y."/>
        </authorList>
    </citation>
    <scope>NUCLEOTIDE SEQUENCE [LARGE SCALE GENOMIC DNA]</scope>
    <source>
        <strain evidence="3 4">ACD0624</strain>
    </source>
</reference>
<organism evidence="3 4">
    <name type="scientific">Discina gigas</name>
    <dbReference type="NCBI Taxonomy" id="1032678"/>
    <lineage>
        <taxon>Eukaryota</taxon>
        <taxon>Fungi</taxon>
        <taxon>Dikarya</taxon>
        <taxon>Ascomycota</taxon>
        <taxon>Pezizomycotina</taxon>
        <taxon>Pezizomycetes</taxon>
        <taxon>Pezizales</taxon>
        <taxon>Discinaceae</taxon>
        <taxon>Discina</taxon>
    </lineage>
</organism>
<dbReference type="EMBL" id="JBBBZM010000002">
    <property type="protein sequence ID" value="KAL0640582.1"/>
    <property type="molecule type" value="Genomic_DNA"/>
</dbReference>
<keyword evidence="1" id="KW-0472">Membrane</keyword>
<keyword evidence="4" id="KW-1185">Reference proteome</keyword>
<sequence>MASLLPLLKCPFHQAVLGTTLAAATGLYLLLLRPTPDLPTTAPSPRTDLAQLTSAEIARLPYPPDLYPGARWVDTPYGTIRVYEWGAETGRKVVFVHGIGTPCCVARDLLWELADAGYRVMTFDLYGRGYSDTPLDTPHSAGLYATQLLCVLTSSHLHWSSFTLIGYSFGGGVAVAFAGVFPRMVADLVLITPSGILRAAQIGVFGRLANAGWVPDGVAAFMVRRGTHAKPSAEVLEAGRRGAEAKDRGVVLDVEAVAAWQVENHRGYASALVSSFRNGPLFDRQEEWGRVGARWRRDGKRCFVLVGETDEVVDPTLLPEMVELLGGGEGAGRVEGRVFEGIGHDLVARRGREVAAMMIEFWKRGERPEGWTDVRHEG</sequence>
<name>A0ABR3GXF2_9PEZI</name>
<evidence type="ECO:0000259" key="2">
    <source>
        <dbReference type="Pfam" id="PF12697"/>
    </source>
</evidence>
<proteinExistence type="predicted"/>
<feature type="transmembrane region" description="Helical" evidence="1">
    <location>
        <begin position="12"/>
        <end position="31"/>
    </location>
</feature>
<evidence type="ECO:0000313" key="4">
    <source>
        <dbReference type="Proteomes" id="UP001447188"/>
    </source>
</evidence>
<accession>A0ABR3GXF2</accession>
<dbReference type="InterPro" id="IPR029058">
    <property type="entry name" value="AB_hydrolase_fold"/>
</dbReference>
<keyword evidence="1" id="KW-1133">Transmembrane helix</keyword>
<evidence type="ECO:0000256" key="1">
    <source>
        <dbReference type="SAM" id="Phobius"/>
    </source>
</evidence>
<evidence type="ECO:0000313" key="3">
    <source>
        <dbReference type="EMBL" id="KAL0640582.1"/>
    </source>
</evidence>
<dbReference type="Proteomes" id="UP001447188">
    <property type="component" value="Unassembled WGS sequence"/>
</dbReference>
<dbReference type="InterPro" id="IPR000073">
    <property type="entry name" value="AB_hydrolase_1"/>
</dbReference>
<gene>
    <name evidence="3" type="ORF">Q9L58_000246</name>
</gene>
<dbReference type="InterPro" id="IPR050266">
    <property type="entry name" value="AB_hydrolase_sf"/>
</dbReference>
<keyword evidence="1" id="KW-0812">Transmembrane</keyword>
<protein>
    <recommendedName>
        <fullName evidence="2">AB hydrolase-1 domain-containing protein</fullName>
    </recommendedName>
</protein>
<dbReference type="Pfam" id="PF12697">
    <property type="entry name" value="Abhydrolase_6"/>
    <property type="match status" value="1"/>
</dbReference>
<feature type="domain" description="AB hydrolase-1" evidence="2">
    <location>
        <begin position="93"/>
        <end position="356"/>
    </location>
</feature>
<dbReference type="SUPFAM" id="SSF53474">
    <property type="entry name" value="alpha/beta-Hydrolases"/>
    <property type="match status" value="1"/>
</dbReference>
<dbReference type="PANTHER" id="PTHR43798:SF33">
    <property type="entry name" value="HYDROLASE, PUTATIVE (AFU_ORTHOLOGUE AFUA_2G14860)-RELATED"/>
    <property type="match status" value="1"/>
</dbReference>
<dbReference type="Gene3D" id="3.40.50.1820">
    <property type="entry name" value="alpha/beta hydrolase"/>
    <property type="match status" value="1"/>
</dbReference>